<evidence type="ECO:0000313" key="2">
    <source>
        <dbReference type="Proteomes" id="UP000199643"/>
    </source>
</evidence>
<protein>
    <submittedName>
        <fullName evidence="1">Uncharacterized protein</fullName>
    </submittedName>
</protein>
<gene>
    <name evidence="1" type="ORF">SAMN05421827_11431</name>
</gene>
<keyword evidence="2" id="KW-1185">Reference proteome</keyword>
<name>A0A1G7YNV1_9SPHI</name>
<dbReference type="Proteomes" id="UP000199643">
    <property type="component" value="Unassembled WGS sequence"/>
</dbReference>
<dbReference type="EMBL" id="FNCH01000014">
    <property type="protein sequence ID" value="SDG98006.1"/>
    <property type="molecule type" value="Genomic_DNA"/>
</dbReference>
<dbReference type="AlphaFoldDB" id="A0A1G7YNV1"/>
<sequence length="30" mass="3446">MKTSDSVIIRGYSIIYNTKLLLFLLKNTSI</sequence>
<reference evidence="2" key="1">
    <citation type="submission" date="2016-10" db="EMBL/GenBank/DDBJ databases">
        <authorList>
            <person name="Varghese N."/>
            <person name="Submissions S."/>
        </authorList>
    </citation>
    <scope>NUCLEOTIDE SEQUENCE [LARGE SCALE GENOMIC DNA]</scope>
    <source>
        <strain evidence="2">DSM 17933</strain>
    </source>
</reference>
<accession>A0A1G7YNV1</accession>
<evidence type="ECO:0000313" key="1">
    <source>
        <dbReference type="EMBL" id="SDG98006.1"/>
    </source>
</evidence>
<organism evidence="1 2">
    <name type="scientific">Pedobacter terrae</name>
    <dbReference type="NCBI Taxonomy" id="405671"/>
    <lineage>
        <taxon>Bacteria</taxon>
        <taxon>Pseudomonadati</taxon>
        <taxon>Bacteroidota</taxon>
        <taxon>Sphingobacteriia</taxon>
        <taxon>Sphingobacteriales</taxon>
        <taxon>Sphingobacteriaceae</taxon>
        <taxon>Pedobacter</taxon>
    </lineage>
</organism>
<proteinExistence type="predicted"/>
<dbReference type="STRING" id="405671.SAMN05421827_11431"/>